<dbReference type="Proteomes" id="UP000001554">
    <property type="component" value="Chromosome 7"/>
</dbReference>
<dbReference type="GeneID" id="118420345"/>
<dbReference type="OMA" id="RMLAYEM"/>
<dbReference type="InterPro" id="IPR013087">
    <property type="entry name" value="Znf_C2H2_type"/>
</dbReference>
<dbReference type="Pfam" id="PF20231">
    <property type="entry name" value="DUF6589"/>
    <property type="match status" value="1"/>
</dbReference>
<keyword evidence="1" id="KW-0863">Zinc-finger</keyword>
<gene>
    <name evidence="4" type="primary">LOC118420345</name>
</gene>
<dbReference type="RefSeq" id="XP_035683008.1">
    <property type="nucleotide sequence ID" value="XM_035827115.1"/>
</dbReference>
<feature type="domain" description="C2H2-type" evidence="2">
    <location>
        <begin position="393"/>
        <end position="416"/>
    </location>
</feature>
<accession>A0A9J7LHS6</accession>
<evidence type="ECO:0000313" key="3">
    <source>
        <dbReference type="Proteomes" id="UP000001554"/>
    </source>
</evidence>
<reference evidence="3" key="1">
    <citation type="journal article" date="2020" name="Nat. Ecol. Evol.">
        <title>Deeply conserved synteny resolves early events in vertebrate evolution.</title>
        <authorList>
            <person name="Simakov O."/>
            <person name="Marletaz F."/>
            <person name="Yue J.X."/>
            <person name="O'Connell B."/>
            <person name="Jenkins J."/>
            <person name="Brandt A."/>
            <person name="Calef R."/>
            <person name="Tung C.H."/>
            <person name="Huang T.K."/>
            <person name="Schmutz J."/>
            <person name="Satoh N."/>
            <person name="Yu J.K."/>
            <person name="Putnam N.H."/>
            <person name="Green R.E."/>
            <person name="Rokhsar D.S."/>
        </authorList>
    </citation>
    <scope>NUCLEOTIDE SEQUENCE [LARGE SCALE GENOMIC DNA]</scope>
    <source>
        <strain evidence="3">S238N-H82</strain>
    </source>
</reference>
<keyword evidence="1" id="KW-0862">Zinc</keyword>
<dbReference type="InterPro" id="IPR046496">
    <property type="entry name" value="DUF6589"/>
</dbReference>
<dbReference type="AlphaFoldDB" id="A0A9J7LHS6"/>
<keyword evidence="1" id="KW-0479">Metal-binding</keyword>
<reference evidence="4" key="2">
    <citation type="submission" date="2025-08" db="UniProtKB">
        <authorList>
            <consortium name="RefSeq"/>
        </authorList>
    </citation>
    <scope>IDENTIFICATION</scope>
    <source>
        <strain evidence="4">S238N-H82</strain>
        <tissue evidence="4">Testes</tissue>
    </source>
</reference>
<name>A0A9J7LHS6_BRAFL</name>
<evidence type="ECO:0000259" key="2">
    <source>
        <dbReference type="PROSITE" id="PS50157"/>
    </source>
</evidence>
<organism evidence="3 4">
    <name type="scientific">Branchiostoma floridae</name>
    <name type="common">Florida lancelet</name>
    <name type="synonym">Amphioxus</name>
    <dbReference type="NCBI Taxonomy" id="7739"/>
    <lineage>
        <taxon>Eukaryota</taxon>
        <taxon>Metazoa</taxon>
        <taxon>Chordata</taxon>
        <taxon>Cephalochordata</taxon>
        <taxon>Leptocardii</taxon>
        <taxon>Amphioxiformes</taxon>
        <taxon>Branchiostomatidae</taxon>
        <taxon>Branchiostoma</taxon>
    </lineage>
</organism>
<evidence type="ECO:0000256" key="1">
    <source>
        <dbReference type="PROSITE-ProRule" id="PRU00042"/>
    </source>
</evidence>
<dbReference type="GO" id="GO:0008270">
    <property type="term" value="F:zinc ion binding"/>
    <property type="evidence" value="ECO:0007669"/>
    <property type="project" value="UniProtKB-KW"/>
</dbReference>
<sequence>METVHTVSHTWFPGSFASSLTVATRHSSSTMAEEKRTKAYNKKLLERIKAKPVTSIEVLGDNLDIMKKPSAMTMDRQRKSWHWFLVLVAKKRIVDPQLPNDSPKANILTMETVSWLLTQQELQAYEENTEFHIARVLVKYLDFLKPYADCMPPHILHDHLQESSQRSEVLNVELIDAPENSSDGILTILKRLNQLVVPRTPGDHAEVIERVVLGGDVLTNERAFSGQAALLNADNESDSCAGIIHRPEGLHRLMNFLMGMYQEFYKEPVAGDRALPYSLRNIINRRDVEGPKSVTKAYRSHQAFVDDCLDAYTLATACRHFGISSMDGRPVVNIPPAQPKYPWLLEQVRKIRKQLLEPDEEEAMDIDDMSQQTQALDNRQHLLDTMKQPNGKFRCAHCAKEYVREKNFTKHLEKEHNINLNTAPVNQEDNGSRKKSSTGSAISVISSFCRMGFLRRDTEDSYKMGDGDRVFRNAKLEMLYAYSLKHTKYCIWLWRMLAYEMAILTPSAAFDYKWNTCVNLQGGIGKNIPNDNAVELQVGEIKKRLQTEGSNKSFQSAQTICKTNQVVSEVVKNLQQKCKSHVKSRERTVARKEKDIQTMLDEILDSNVQDCTSVYRTFPEYKDPLARMDFEKFHHWVKEQKQIASIRMVRNARL</sequence>
<protein>
    <submittedName>
        <fullName evidence="4">Uncharacterized protein LOC118420345 isoform X1</fullName>
    </submittedName>
</protein>
<dbReference type="PROSITE" id="PS00028">
    <property type="entry name" value="ZINC_FINGER_C2H2_1"/>
    <property type="match status" value="1"/>
</dbReference>
<dbReference type="PROSITE" id="PS50157">
    <property type="entry name" value="ZINC_FINGER_C2H2_2"/>
    <property type="match status" value="1"/>
</dbReference>
<dbReference type="OrthoDB" id="6111016at2759"/>
<evidence type="ECO:0000313" key="4">
    <source>
        <dbReference type="RefSeq" id="XP_035683008.1"/>
    </source>
</evidence>
<dbReference type="KEGG" id="bfo:118420345"/>
<proteinExistence type="predicted"/>
<keyword evidence="3" id="KW-1185">Reference proteome</keyword>